<feature type="compositionally biased region" description="Basic and acidic residues" evidence="1">
    <location>
        <begin position="39"/>
        <end position="48"/>
    </location>
</feature>
<evidence type="ECO:0000313" key="2">
    <source>
        <dbReference type="EMBL" id="TKR90433.1"/>
    </source>
</evidence>
<reference evidence="2" key="1">
    <citation type="submission" date="2018-10" db="EMBL/GenBank/DDBJ databases">
        <title>Population genomic analysis revealed the cold adaptation of white poplar.</title>
        <authorList>
            <person name="Liu Y.-J."/>
        </authorList>
    </citation>
    <scope>NUCLEOTIDE SEQUENCE [LARGE SCALE GENOMIC DNA]</scope>
    <source>
        <strain evidence="2">PAL-ZL1</strain>
    </source>
</reference>
<organism evidence="2">
    <name type="scientific">Populus alba</name>
    <name type="common">White poplar</name>
    <dbReference type="NCBI Taxonomy" id="43335"/>
    <lineage>
        <taxon>Eukaryota</taxon>
        <taxon>Viridiplantae</taxon>
        <taxon>Streptophyta</taxon>
        <taxon>Embryophyta</taxon>
        <taxon>Tracheophyta</taxon>
        <taxon>Spermatophyta</taxon>
        <taxon>Magnoliopsida</taxon>
        <taxon>eudicotyledons</taxon>
        <taxon>Gunneridae</taxon>
        <taxon>Pentapetalae</taxon>
        <taxon>rosids</taxon>
        <taxon>fabids</taxon>
        <taxon>Malpighiales</taxon>
        <taxon>Salicaceae</taxon>
        <taxon>Saliceae</taxon>
        <taxon>Populus</taxon>
    </lineage>
</organism>
<comment type="caution">
    <text evidence="2">The sequence shown here is derived from an EMBL/GenBank/DDBJ whole genome shotgun (WGS) entry which is preliminary data.</text>
</comment>
<feature type="compositionally biased region" description="Polar residues" evidence="1">
    <location>
        <begin position="26"/>
        <end position="38"/>
    </location>
</feature>
<dbReference type="PANTHER" id="PTHR33785:SF12">
    <property type="entry name" value="DUF1685 FAMILY PROTEIN"/>
    <property type="match status" value="1"/>
</dbReference>
<dbReference type="InterPro" id="IPR012881">
    <property type="entry name" value="DUF1685"/>
</dbReference>
<dbReference type="EMBL" id="RCHU01000872">
    <property type="protein sequence ID" value="TKR90433.1"/>
    <property type="molecule type" value="Genomic_DNA"/>
</dbReference>
<protein>
    <recommendedName>
        <fullName evidence="3">DUF1685 family protein</fullName>
    </recommendedName>
</protein>
<dbReference type="PANTHER" id="PTHR33785">
    <property type="entry name" value="OS06G0550800 PROTEIN"/>
    <property type="match status" value="1"/>
</dbReference>
<accession>A0A4U5P4E4</accession>
<evidence type="ECO:0008006" key="3">
    <source>
        <dbReference type="Google" id="ProtNLM"/>
    </source>
</evidence>
<name>A0A4U5P4E4_POPAL</name>
<sequence length="235" mass="27040">MDATEVIELFDSCWFEMEIFKKQPSLAKSSTVETNPHQENQEKAPKPEISRVPTIIIRSMSEDLCSKTSFTSGFSLSPDSVLRSPKLHTILSGKEVTEEEYSTPTERVYILESPKKKVSRRRKGKKVTSKSLSELEYEELRGFMDLGFVFSEEDKDSNLASIIPGLHRLGKKDEEEAILDEPTVCRPYLSEAWEVLEKKRKEEPLMNWRIPALGNEIDMKDNLRWWAHTVASTVR</sequence>
<feature type="region of interest" description="Disordered" evidence="1">
    <location>
        <begin position="26"/>
        <end position="48"/>
    </location>
</feature>
<proteinExistence type="predicted"/>
<gene>
    <name evidence="2" type="ORF">D5086_0000233300</name>
</gene>
<dbReference type="AlphaFoldDB" id="A0A4U5P4E4"/>
<evidence type="ECO:0000256" key="1">
    <source>
        <dbReference type="SAM" id="MobiDB-lite"/>
    </source>
</evidence>
<dbReference type="Pfam" id="PF07939">
    <property type="entry name" value="DUF1685"/>
    <property type="match status" value="1"/>
</dbReference>
<dbReference type="STRING" id="43335.A0A4U5P4E4"/>